<comment type="subunit">
    <text evidence="2">Homotrimer.</text>
</comment>
<feature type="domain" description="Porin" evidence="11">
    <location>
        <begin position="12"/>
        <end position="333"/>
    </location>
</feature>
<evidence type="ECO:0000256" key="1">
    <source>
        <dbReference type="ARBA" id="ARBA00004571"/>
    </source>
</evidence>
<evidence type="ECO:0000256" key="2">
    <source>
        <dbReference type="ARBA" id="ARBA00011233"/>
    </source>
</evidence>
<dbReference type="PANTHER" id="PTHR34501">
    <property type="entry name" value="PROTEIN YDDL-RELATED"/>
    <property type="match status" value="1"/>
</dbReference>
<keyword evidence="13" id="KW-1185">Reference proteome</keyword>
<evidence type="ECO:0000256" key="7">
    <source>
        <dbReference type="ARBA" id="ARBA00023065"/>
    </source>
</evidence>
<evidence type="ECO:0000256" key="9">
    <source>
        <dbReference type="ARBA" id="ARBA00023136"/>
    </source>
</evidence>
<dbReference type="SUPFAM" id="SSF56935">
    <property type="entry name" value="Porins"/>
    <property type="match status" value="1"/>
</dbReference>
<keyword evidence="10" id="KW-0998">Cell outer membrane</keyword>
<proteinExistence type="predicted"/>
<evidence type="ECO:0000256" key="5">
    <source>
        <dbReference type="ARBA" id="ARBA00022692"/>
    </source>
</evidence>
<dbReference type="RefSeq" id="WP_252678486.1">
    <property type="nucleotide sequence ID" value="NZ_JAMXHT010000002.1"/>
</dbReference>
<evidence type="ECO:0000259" key="11">
    <source>
        <dbReference type="Pfam" id="PF13609"/>
    </source>
</evidence>
<gene>
    <name evidence="12" type="ORF">NG900_06920</name>
</gene>
<evidence type="ECO:0000313" key="13">
    <source>
        <dbReference type="Proteomes" id="UP001162811"/>
    </source>
</evidence>
<dbReference type="CDD" id="cd00342">
    <property type="entry name" value="gram_neg_porins"/>
    <property type="match status" value="1"/>
</dbReference>
<evidence type="ECO:0000256" key="6">
    <source>
        <dbReference type="ARBA" id="ARBA00022729"/>
    </source>
</evidence>
<evidence type="ECO:0000256" key="4">
    <source>
        <dbReference type="ARBA" id="ARBA00022452"/>
    </source>
</evidence>
<dbReference type="InterPro" id="IPR023614">
    <property type="entry name" value="Porin_dom_sf"/>
</dbReference>
<dbReference type="InterPro" id="IPR050298">
    <property type="entry name" value="Gram-neg_bact_OMP"/>
</dbReference>
<dbReference type="PRINTS" id="PR00184">
    <property type="entry name" value="NEISSPPORIN"/>
</dbReference>
<comment type="caution">
    <text evidence="12">The sequence shown here is derived from an EMBL/GenBank/DDBJ whole genome shotgun (WGS) entry which is preliminary data.</text>
</comment>
<keyword evidence="8" id="KW-0626">Porin</keyword>
<evidence type="ECO:0000256" key="8">
    <source>
        <dbReference type="ARBA" id="ARBA00023114"/>
    </source>
</evidence>
<evidence type="ECO:0000256" key="10">
    <source>
        <dbReference type="ARBA" id="ARBA00023237"/>
    </source>
</evidence>
<name>A0ABT1AHP9_9RALS</name>
<organism evidence="12 13">
    <name type="scientific">Ralstonia soli</name>
    <dbReference type="NCBI Taxonomy" id="2953896"/>
    <lineage>
        <taxon>Bacteria</taxon>
        <taxon>Pseudomonadati</taxon>
        <taxon>Pseudomonadota</taxon>
        <taxon>Betaproteobacteria</taxon>
        <taxon>Burkholderiales</taxon>
        <taxon>Burkholderiaceae</taxon>
        <taxon>Ralstonia</taxon>
    </lineage>
</organism>
<evidence type="ECO:0000256" key="3">
    <source>
        <dbReference type="ARBA" id="ARBA00022448"/>
    </source>
</evidence>
<dbReference type="PANTHER" id="PTHR34501:SF9">
    <property type="entry name" value="MAJOR OUTER MEMBRANE PROTEIN P.IA"/>
    <property type="match status" value="1"/>
</dbReference>
<reference evidence="12" key="2">
    <citation type="journal article" date="2023" name="Front. Microbiol.">
        <title>Ralstonia chuxiongensis sp. nov., Ralstonia mojiangensis sp. nov., and Ralstonia soli sp. nov., isolated from tobacco fields, are three novel species in the family Burkholderiaceae.</title>
        <authorList>
            <person name="Lu C.H."/>
            <person name="Zhang Y.Y."/>
            <person name="Jiang N."/>
            <person name="Chen W."/>
            <person name="Shao X."/>
            <person name="Zhao Z.M."/>
            <person name="Lu W.L."/>
            <person name="Hu X."/>
            <person name="Xi Y.X."/>
            <person name="Zou S.Y."/>
            <person name="Wei Q.J."/>
            <person name="Lin Z.L."/>
            <person name="Gong L."/>
            <person name="Gai X.T."/>
            <person name="Zhang L.Q."/>
            <person name="Li J.Y."/>
            <person name="Jin Y."/>
            <person name="Xia Z.Y."/>
        </authorList>
    </citation>
    <scope>NUCLEOTIDE SEQUENCE</scope>
    <source>
        <strain evidence="12">21MJYT02-11</strain>
    </source>
</reference>
<dbReference type="InterPro" id="IPR033900">
    <property type="entry name" value="Gram_neg_porin_domain"/>
</dbReference>
<evidence type="ECO:0000313" key="12">
    <source>
        <dbReference type="EMBL" id="MCO5397934.1"/>
    </source>
</evidence>
<dbReference type="Pfam" id="PF13609">
    <property type="entry name" value="Porin_4"/>
    <property type="match status" value="1"/>
</dbReference>
<protein>
    <submittedName>
        <fullName evidence="12">Porin</fullName>
    </submittedName>
</protein>
<dbReference type="EMBL" id="JAMXHT010000002">
    <property type="protein sequence ID" value="MCO5397934.1"/>
    <property type="molecule type" value="Genomic_DNA"/>
</dbReference>
<dbReference type="Proteomes" id="UP001162811">
    <property type="component" value="Unassembled WGS sequence"/>
</dbReference>
<keyword evidence="6" id="KW-0732">Signal</keyword>
<reference evidence="12" key="1">
    <citation type="submission" date="2022-06" db="EMBL/GenBank/DDBJ databases">
        <authorList>
            <person name="Lu C.-H."/>
        </authorList>
    </citation>
    <scope>NUCLEOTIDE SEQUENCE</scope>
    <source>
        <strain evidence="12">21MJYT02-11</strain>
    </source>
</reference>
<keyword evidence="3" id="KW-0813">Transport</keyword>
<dbReference type="Gene3D" id="2.40.160.10">
    <property type="entry name" value="Porin"/>
    <property type="match status" value="1"/>
</dbReference>
<comment type="subcellular location">
    <subcellularLocation>
        <location evidence="1">Cell outer membrane</location>
        <topology evidence="1">Multi-pass membrane protein</topology>
    </subcellularLocation>
</comment>
<keyword evidence="9" id="KW-0472">Membrane</keyword>
<accession>A0ABT1AHP9</accession>
<keyword evidence="4" id="KW-1134">Transmembrane beta strand</keyword>
<keyword evidence="7" id="KW-0406">Ion transport</keyword>
<sequence length="365" mass="38292">MRGFGFGCAVGLCAAAPGMTAAQSVTMYGLIDTGIEYINHVGSSGASLVRQPSFAATVPSRWGIRGSEDLGGGLKSVFALESGFAPDTGVSNQGGRLFGRRAWVGLRGTFGQIALGRQDTMLFWARLDTDVLTSNIYGIGSLDAYLPNARADNAVSYKGTFGGLTVGATYSLGRDSANAGPAPAGTNCPGENPADQRACREWSAMLMYETTRWGLSAAYDSLRGAPGAFGGLTRSSLKDDRLALGGYMLLPRAKLGMGLLRRNNEGSATPRSDLWFAGVAYDVTPKLVLAGEVYYLKFRHNPNRAWLGAVRGMYAFSKRTSVYATAGYIDNAGQSALSVSGGFSGGNPAPGINQAGLMLGVKHVF</sequence>
<keyword evidence="5" id="KW-0812">Transmembrane</keyword>
<dbReference type="InterPro" id="IPR002299">
    <property type="entry name" value="Porin_Neis"/>
</dbReference>